<feature type="region of interest" description="Disordered" evidence="6">
    <location>
        <begin position="649"/>
        <end position="678"/>
    </location>
</feature>
<comment type="caution">
    <text evidence="9">The sequence shown here is derived from an EMBL/GenBank/DDBJ whole genome shotgun (WGS) entry which is preliminary data.</text>
</comment>
<dbReference type="OrthoDB" id="4310724at2759"/>
<dbReference type="InterPro" id="IPR014001">
    <property type="entry name" value="Helicase_ATP-bd"/>
</dbReference>
<comment type="catalytic activity">
    <reaction evidence="5">
        <text>ATP + H2O = ADP + phosphate + H(+)</text>
        <dbReference type="Rhea" id="RHEA:13065"/>
        <dbReference type="ChEBI" id="CHEBI:15377"/>
        <dbReference type="ChEBI" id="CHEBI:15378"/>
        <dbReference type="ChEBI" id="CHEBI:30616"/>
        <dbReference type="ChEBI" id="CHEBI:43474"/>
        <dbReference type="ChEBI" id="CHEBI:456216"/>
        <dbReference type="EC" id="3.6.4.13"/>
    </reaction>
</comment>
<dbReference type="InterPro" id="IPR001650">
    <property type="entry name" value="Helicase_C-like"/>
</dbReference>
<dbReference type="OMA" id="VNTITYV"/>
<dbReference type="EMBL" id="LNIX01000002">
    <property type="protein sequence ID" value="OXA61192.1"/>
    <property type="molecule type" value="Genomic_DNA"/>
</dbReference>
<feature type="compositionally biased region" description="Acidic residues" evidence="6">
    <location>
        <begin position="68"/>
        <end position="89"/>
    </location>
</feature>
<comment type="domain">
    <text evidence="5">The Q motif is unique to and characteristic of the DEAD box family of RNA helicases and controls ATP binding and hydrolysis.</text>
</comment>
<dbReference type="Proteomes" id="UP000198287">
    <property type="component" value="Unassembled WGS sequence"/>
</dbReference>
<feature type="domain" description="Helicase ATP-binding" evidence="7">
    <location>
        <begin position="225"/>
        <end position="410"/>
    </location>
</feature>
<reference evidence="9 10" key="1">
    <citation type="submission" date="2015-12" db="EMBL/GenBank/DDBJ databases">
        <title>The genome of Folsomia candida.</title>
        <authorList>
            <person name="Faddeeva A."/>
            <person name="Derks M.F."/>
            <person name="Anvar Y."/>
            <person name="Smit S."/>
            <person name="Van Straalen N."/>
            <person name="Roelofs D."/>
        </authorList>
    </citation>
    <scope>NUCLEOTIDE SEQUENCE [LARGE SCALE GENOMIC DNA]</scope>
    <source>
        <strain evidence="9 10">VU population</strain>
        <tissue evidence="9">Whole body</tissue>
    </source>
</reference>
<feature type="compositionally biased region" description="Low complexity" evidence="6">
    <location>
        <begin position="126"/>
        <end position="137"/>
    </location>
</feature>
<evidence type="ECO:0000259" key="7">
    <source>
        <dbReference type="PROSITE" id="PS51192"/>
    </source>
</evidence>
<dbReference type="GO" id="GO:0016787">
    <property type="term" value="F:hydrolase activity"/>
    <property type="evidence" value="ECO:0007669"/>
    <property type="project" value="UniProtKB-KW"/>
</dbReference>
<dbReference type="SUPFAM" id="SSF52540">
    <property type="entry name" value="P-loop containing nucleoside triphosphate hydrolases"/>
    <property type="match status" value="2"/>
</dbReference>
<keyword evidence="3 5" id="KW-0067">ATP-binding</keyword>
<feature type="compositionally biased region" description="Basic and acidic residues" evidence="6">
    <location>
        <begin position="47"/>
        <end position="60"/>
    </location>
</feature>
<dbReference type="CDD" id="cd17946">
    <property type="entry name" value="DEADc_DDX24"/>
    <property type="match status" value="1"/>
</dbReference>
<feature type="compositionally biased region" description="Basic and acidic residues" evidence="6">
    <location>
        <begin position="155"/>
        <end position="179"/>
    </location>
</feature>
<dbReference type="InterPro" id="IPR011545">
    <property type="entry name" value="DEAD/DEAH_box_helicase_dom"/>
</dbReference>
<feature type="region of interest" description="Disordered" evidence="6">
    <location>
        <begin position="154"/>
        <end position="208"/>
    </location>
</feature>
<comment type="similarity">
    <text evidence="5">Belongs to the DEAD box helicase family.</text>
</comment>
<dbReference type="PROSITE" id="PS51194">
    <property type="entry name" value="HELICASE_CTER"/>
    <property type="match status" value="1"/>
</dbReference>
<feature type="region of interest" description="Disordered" evidence="6">
    <location>
        <begin position="47"/>
        <end position="139"/>
    </location>
</feature>
<dbReference type="Gene3D" id="3.40.50.300">
    <property type="entry name" value="P-loop containing nucleotide triphosphate hydrolases"/>
    <property type="match status" value="2"/>
</dbReference>
<feature type="compositionally biased region" description="Basic and acidic residues" evidence="6">
    <location>
        <begin position="196"/>
        <end position="207"/>
    </location>
</feature>
<dbReference type="AlphaFoldDB" id="A0A226EUC2"/>
<dbReference type="PROSITE" id="PS51192">
    <property type="entry name" value="HELICASE_ATP_BIND_1"/>
    <property type="match status" value="1"/>
</dbReference>
<dbReference type="GO" id="GO:0005524">
    <property type="term" value="F:ATP binding"/>
    <property type="evidence" value="ECO:0007669"/>
    <property type="project" value="UniProtKB-UniRule"/>
</dbReference>
<dbReference type="STRING" id="158441.A0A226EUC2"/>
<keyword evidence="10" id="KW-1185">Reference proteome</keyword>
<feature type="compositionally biased region" description="Acidic residues" evidence="6">
    <location>
        <begin position="653"/>
        <end position="666"/>
    </location>
</feature>
<dbReference type="SMART" id="SM00490">
    <property type="entry name" value="HELICc"/>
    <property type="match status" value="1"/>
</dbReference>
<protein>
    <recommendedName>
        <fullName evidence="5">ATP-dependent RNA helicase</fullName>
        <ecNumber evidence="5">3.6.4.13</ecNumber>
    </recommendedName>
</protein>
<organism evidence="9 10">
    <name type="scientific">Folsomia candida</name>
    <name type="common">Springtail</name>
    <dbReference type="NCBI Taxonomy" id="158441"/>
    <lineage>
        <taxon>Eukaryota</taxon>
        <taxon>Metazoa</taxon>
        <taxon>Ecdysozoa</taxon>
        <taxon>Arthropoda</taxon>
        <taxon>Hexapoda</taxon>
        <taxon>Collembola</taxon>
        <taxon>Entomobryomorpha</taxon>
        <taxon>Isotomoidea</taxon>
        <taxon>Isotomidae</taxon>
        <taxon>Proisotominae</taxon>
        <taxon>Folsomia</taxon>
    </lineage>
</organism>
<dbReference type="Pfam" id="PF00271">
    <property type="entry name" value="Helicase_C"/>
    <property type="match status" value="1"/>
</dbReference>
<feature type="compositionally biased region" description="Basic residues" evidence="6">
    <location>
        <begin position="94"/>
        <end position="106"/>
    </location>
</feature>
<dbReference type="GO" id="GO:0003723">
    <property type="term" value="F:RNA binding"/>
    <property type="evidence" value="ECO:0007669"/>
    <property type="project" value="UniProtKB-UniRule"/>
</dbReference>
<dbReference type="Pfam" id="PF00270">
    <property type="entry name" value="DEAD"/>
    <property type="match status" value="1"/>
</dbReference>
<evidence type="ECO:0000256" key="1">
    <source>
        <dbReference type="ARBA" id="ARBA00022741"/>
    </source>
</evidence>
<dbReference type="SMART" id="SM00487">
    <property type="entry name" value="DEXDc"/>
    <property type="match status" value="1"/>
</dbReference>
<keyword evidence="2 5" id="KW-0378">Hydrolase</keyword>
<sequence>MGMKQKKGKQKKGNWDQVPIGEEFLAQKEMESLISLEVLTDYEIVKKPDGLTEIVTNKDKFNKRKFVEDEDDSEPEQDSNDDEDMEKEEETPRKKSKNGKKQKADKKKVNEPVKTSNKKLKRSSESDASTSSWEVSENLGGWATETLGESTKWIHNRDDDDVGESHVKPKKQLEKKKQENTSLLKQKQLKKSVKSNKKDSNVQKKEVSVSSDVDVSMNEWASTLPASVLGKKDIVGAAETGSGKTLAFAIPIIHGILQFRESNSDDDSLQALILTPTRELAVQIKKHFDVAAKYARIKTVVIVGGLATVKQERLLRAKPQVVIATPGRLWELAKEGEPHLANLNKIRYLAVDETDRMVERGHFQELQSILGLLNLDETEKLNRQNFVFSATLAFTHDPPKRLQHKNHKNKQEPKKITGKEKLKQIMEMIGIRENPKIVDITSTKGTCETLQEMQINCPANKKDYYMYYFLVKHPGRTIVFCNSINTVRRLTNLFFLLKCGQVLPLHSEMHQKMRLKNLERFAEDEKSVLIATDVAARGLDISDIQHVVHYEIPKTAESYIHRSGRTARAFKGGIAIVLVEPSEIGKLKNIFQSLERDPNKMLPLFNIDATVFRQLKARVDEADKVETFEHQVRKKLADMNWMDKAKKDMDMASSDDDNDDMDDDSGNGERRQRKNLLEAKKKLDGYKRTLNKLLDDNSFMTRL</sequence>
<dbReference type="PANTHER" id="PTHR24031">
    <property type="entry name" value="RNA HELICASE"/>
    <property type="match status" value="1"/>
</dbReference>
<feature type="domain" description="Helicase C-terminal" evidence="8">
    <location>
        <begin position="463"/>
        <end position="610"/>
    </location>
</feature>
<dbReference type="InterPro" id="IPR027417">
    <property type="entry name" value="P-loop_NTPase"/>
</dbReference>
<evidence type="ECO:0000256" key="5">
    <source>
        <dbReference type="RuleBase" id="RU365068"/>
    </source>
</evidence>
<evidence type="ECO:0000256" key="3">
    <source>
        <dbReference type="ARBA" id="ARBA00022840"/>
    </source>
</evidence>
<keyword evidence="4 5" id="KW-0694">RNA-binding</keyword>
<comment type="function">
    <text evidence="5">RNA helicase.</text>
</comment>
<keyword evidence="1 5" id="KW-0547">Nucleotide-binding</keyword>
<accession>A0A226EUC2</accession>
<gene>
    <name evidence="9" type="ORF">Fcan01_04401</name>
</gene>
<evidence type="ECO:0000256" key="6">
    <source>
        <dbReference type="SAM" id="MobiDB-lite"/>
    </source>
</evidence>
<evidence type="ECO:0000313" key="10">
    <source>
        <dbReference type="Proteomes" id="UP000198287"/>
    </source>
</evidence>
<proteinExistence type="inferred from homology"/>
<dbReference type="CDD" id="cd18787">
    <property type="entry name" value="SF2_C_DEAD"/>
    <property type="match status" value="1"/>
</dbReference>
<evidence type="ECO:0000259" key="8">
    <source>
        <dbReference type="PROSITE" id="PS51194"/>
    </source>
</evidence>
<dbReference type="GO" id="GO:0003724">
    <property type="term" value="F:RNA helicase activity"/>
    <property type="evidence" value="ECO:0007669"/>
    <property type="project" value="UniProtKB-EC"/>
</dbReference>
<dbReference type="EC" id="3.6.4.13" evidence="5"/>
<feature type="compositionally biased region" description="Basic and acidic residues" evidence="6">
    <location>
        <begin position="667"/>
        <end position="678"/>
    </location>
</feature>
<keyword evidence="5 9" id="KW-0347">Helicase</keyword>
<name>A0A226EUC2_FOLCA</name>
<evidence type="ECO:0000313" key="9">
    <source>
        <dbReference type="EMBL" id="OXA61192.1"/>
    </source>
</evidence>
<evidence type="ECO:0000256" key="2">
    <source>
        <dbReference type="ARBA" id="ARBA00022801"/>
    </source>
</evidence>
<evidence type="ECO:0000256" key="4">
    <source>
        <dbReference type="ARBA" id="ARBA00022884"/>
    </source>
</evidence>